<dbReference type="STRING" id="1802471.A2115_00890"/>
<keyword evidence="1" id="KW-0067">ATP-binding</keyword>
<reference evidence="3 4" key="1">
    <citation type="journal article" date="2016" name="Nat. Commun.">
        <title>Thousands of microbial genomes shed light on interconnected biogeochemical processes in an aquifer system.</title>
        <authorList>
            <person name="Anantharaman K."/>
            <person name="Brown C.T."/>
            <person name="Hug L.A."/>
            <person name="Sharon I."/>
            <person name="Castelle C.J."/>
            <person name="Probst A.J."/>
            <person name="Thomas B.C."/>
            <person name="Singh A."/>
            <person name="Wilkins M.J."/>
            <person name="Karaoz U."/>
            <person name="Brodie E.L."/>
            <person name="Williams K.H."/>
            <person name="Hubbard S.S."/>
            <person name="Banfield J.F."/>
        </authorList>
    </citation>
    <scope>NUCLEOTIDE SEQUENCE [LARGE SCALE GENOMIC DNA]</scope>
</reference>
<dbReference type="InterPro" id="IPR016181">
    <property type="entry name" value="Acyl_CoA_acyltransferase"/>
</dbReference>
<organism evidence="3 4">
    <name type="scientific">Candidatus Woesebacteria bacterium GWA1_41_8</name>
    <dbReference type="NCBI Taxonomy" id="1802471"/>
    <lineage>
        <taxon>Bacteria</taxon>
        <taxon>Candidatus Woeseibacteriota</taxon>
    </lineage>
</organism>
<dbReference type="EMBL" id="MGFJ01000020">
    <property type="protein sequence ID" value="OGM02522.1"/>
    <property type="molecule type" value="Genomic_DNA"/>
</dbReference>
<sequence length="791" mass="89029">MVSSNLKSLKAYPSMAAAIRKSPLIVGLGPSAWPRVITGFYFPKFKIVAYNDCHDNEIIRDFGMDVYSLKEKEPDLEISPETPGQILQTDLAKKYLKGFKKDFIFLVYKSSHILEKACEENGWRFIGNPKRLTETFENKKNFREIVQKVGLEPIPGENIAIEEMNVDKFVYFQRLFGKEKLVLQLAEVTSGGGNGTLFLDSPNGLPIFYDKVMEIRNNFEGKKKKIETVNVTAYIEGISSSISCCATQKGVLTGPIQTQIIDIKEVGTRMKGRSGNYAGSDWSFMHFTENSQYQADQIAQGVGEYMYKNGYKGIFGIDLLVEKSGKVWPVECNPRDTDAFPVVSMLMMDTGSIPLEVFHNLEHIAVKYDFDFEKVNAGYKRTPFEASQIILHNREDTAVVARNAFQAGVYKLGKNGLTYARPGFRLAELSDKNEFLFTENVPKYPGRAFVSHSRLFRMIRKGPMLLAGGGLRKEVKRAIEFVYRELKLVEAAEGISEDHGANFLFSTKLLTAKTHKELGVVDVVNVMSKTNNGFYRPAKIAWRKQLSGDHILDQIPSKRTRKHIRSDEKKLKEFGIGIKVYEDLAPKLFEDWLDLYRKIISEKSKADILIDKSWLRKKKTLGKKVGAILATKNGVVLGGNIFSEIGGILGVGFGVAERISGLSGGLGLLLDFHFMKYAQKMGYKEISFGQDTNFYGHDLSVGLISYKAKLGFIPKAANKTYFETTYLLNYAKFPDGVFFFNQNPKGALRLTAVTPKSEKDLGIYLPQGLQMEILNPDEVVKNHRNLFLAEV</sequence>
<dbReference type="PROSITE" id="PS50975">
    <property type="entry name" value="ATP_GRASP"/>
    <property type="match status" value="1"/>
</dbReference>
<dbReference type="SUPFAM" id="SSF55729">
    <property type="entry name" value="Acyl-CoA N-acyltransferases (Nat)"/>
    <property type="match status" value="1"/>
</dbReference>
<dbReference type="Proteomes" id="UP000176198">
    <property type="component" value="Unassembled WGS sequence"/>
</dbReference>
<evidence type="ECO:0000256" key="1">
    <source>
        <dbReference type="PROSITE-ProRule" id="PRU00409"/>
    </source>
</evidence>
<dbReference type="AlphaFoldDB" id="A0A1F7WI69"/>
<dbReference type="InterPro" id="IPR011761">
    <property type="entry name" value="ATP-grasp"/>
</dbReference>
<gene>
    <name evidence="3" type="ORF">A2115_00890</name>
</gene>
<proteinExistence type="predicted"/>
<name>A0A1F7WI69_9BACT</name>
<dbReference type="Gene3D" id="3.40.630.30">
    <property type="match status" value="1"/>
</dbReference>
<dbReference type="Gene3D" id="3.30.470.20">
    <property type="entry name" value="ATP-grasp fold, B domain"/>
    <property type="match status" value="1"/>
</dbReference>
<protein>
    <recommendedName>
        <fullName evidence="2">ATP-grasp domain-containing protein</fullName>
    </recommendedName>
</protein>
<dbReference type="InterPro" id="IPR003806">
    <property type="entry name" value="ATP-grasp_PylC-type"/>
</dbReference>
<dbReference type="GO" id="GO:0005524">
    <property type="term" value="F:ATP binding"/>
    <property type="evidence" value="ECO:0007669"/>
    <property type="project" value="UniProtKB-UniRule"/>
</dbReference>
<dbReference type="Pfam" id="PF02655">
    <property type="entry name" value="ATP-grasp_3"/>
    <property type="match status" value="1"/>
</dbReference>
<dbReference type="GO" id="GO:0046872">
    <property type="term" value="F:metal ion binding"/>
    <property type="evidence" value="ECO:0007669"/>
    <property type="project" value="InterPro"/>
</dbReference>
<keyword evidence="1" id="KW-0547">Nucleotide-binding</keyword>
<evidence type="ECO:0000313" key="4">
    <source>
        <dbReference type="Proteomes" id="UP000176198"/>
    </source>
</evidence>
<dbReference type="SUPFAM" id="SSF56059">
    <property type="entry name" value="Glutathione synthetase ATP-binding domain-like"/>
    <property type="match status" value="1"/>
</dbReference>
<feature type="domain" description="ATP-grasp" evidence="2">
    <location>
        <begin position="143"/>
        <end position="366"/>
    </location>
</feature>
<comment type="caution">
    <text evidence="3">The sequence shown here is derived from an EMBL/GenBank/DDBJ whole genome shotgun (WGS) entry which is preliminary data.</text>
</comment>
<evidence type="ECO:0000259" key="2">
    <source>
        <dbReference type="PROSITE" id="PS50975"/>
    </source>
</evidence>
<evidence type="ECO:0000313" key="3">
    <source>
        <dbReference type="EMBL" id="OGM02522.1"/>
    </source>
</evidence>
<accession>A0A1F7WI69</accession>